<dbReference type="CDD" id="cd06270">
    <property type="entry name" value="PBP1_GalS-like"/>
    <property type="match status" value="1"/>
</dbReference>
<evidence type="ECO:0000313" key="6">
    <source>
        <dbReference type="Proteomes" id="UP000809621"/>
    </source>
</evidence>
<comment type="caution">
    <text evidence="5">The sequence shown here is derived from an EMBL/GenBank/DDBJ whole genome shotgun (WGS) entry which is preliminary data.</text>
</comment>
<dbReference type="InterPro" id="IPR046335">
    <property type="entry name" value="LacI/GalR-like_sensor"/>
</dbReference>
<dbReference type="Pfam" id="PF13377">
    <property type="entry name" value="Peripla_BP_3"/>
    <property type="match status" value="1"/>
</dbReference>
<feature type="domain" description="HTH lacI-type" evidence="4">
    <location>
        <begin position="2"/>
        <end position="56"/>
    </location>
</feature>
<dbReference type="SUPFAM" id="SSF47413">
    <property type="entry name" value="lambda repressor-like DNA-binding domains"/>
    <property type="match status" value="1"/>
</dbReference>
<keyword evidence="6" id="KW-1185">Reference proteome</keyword>
<evidence type="ECO:0000256" key="3">
    <source>
        <dbReference type="ARBA" id="ARBA00023163"/>
    </source>
</evidence>
<dbReference type="CDD" id="cd01392">
    <property type="entry name" value="HTH_LacI"/>
    <property type="match status" value="1"/>
</dbReference>
<evidence type="ECO:0000256" key="1">
    <source>
        <dbReference type="ARBA" id="ARBA00023015"/>
    </source>
</evidence>
<dbReference type="GO" id="GO:0003677">
    <property type="term" value="F:DNA binding"/>
    <property type="evidence" value="ECO:0007669"/>
    <property type="project" value="UniProtKB-KW"/>
</dbReference>
<dbReference type="Gene3D" id="3.40.50.2300">
    <property type="match status" value="2"/>
</dbReference>
<name>A0ABS2HD05_9VIBR</name>
<evidence type="ECO:0000259" key="4">
    <source>
        <dbReference type="PROSITE" id="PS50932"/>
    </source>
</evidence>
<sequence length="334" mass="36942">MPTIKEVSLLANVSKATVSRALNGHPSVKEANRKKVFDAIEELGFKPNAFAQALASNRSNSIGMLVGSLDGSFYGPLMHNVECIVREKGNHLIVTSGQESRDIEKESIEFLRSRLVDGLIIHSDQLSDTELIETVEQNDSTIILNRFIPEIGGHCVVIDNELGGYIATKHLIDMGHTEIACITGQLSKIDSRERLQGYRKALEESGLPFSDSKVIEGRYDHQGNHAVARRLLDRCPNITALFCQNDNIALAVYDIAAERELKIGVDLSIVGFDNDNHAQHIRPSLTTVDFPVPDMGIEAAKRLFTIIENKSCTEADPIKLLPRLIERHSVLSIQ</sequence>
<dbReference type="SUPFAM" id="SSF53822">
    <property type="entry name" value="Periplasmic binding protein-like I"/>
    <property type="match status" value="1"/>
</dbReference>
<accession>A0ABS2HD05</accession>
<dbReference type="PANTHER" id="PTHR30146:SF109">
    <property type="entry name" value="HTH-TYPE TRANSCRIPTIONAL REGULATOR GALS"/>
    <property type="match status" value="1"/>
</dbReference>
<dbReference type="Gene3D" id="1.10.260.40">
    <property type="entry name" value="lambda repressor-like DNA-binding domains"/>
    <property type="match status" value="1"/>
</dbReference>
<evidence type="ECO:0000256" key="2">
    <source>
        <dbReference type="ARBA" id="ARBA00023125"/>
    </source>
</evidence>
<keyword evidence="2 5" id="KW-0238">DNA-binding</keyword>
<protein>
    <submittedName>
        <fullName evidence="5">LacI family DNA-binding transcriptional regulator</fullName>
    </submittedName>
</protein>
<gene>
    <name evidence="5" type="ORF">JQC93_03565</name>
</gene>
<dbReference type="RefSeq" id="WP_205157074.1">
    <property type="nucleotide sequence ID" value="NZ_JAFEUM010000001.1"/>
</dbReference>
<dbReference type="Proteomes" id="UP000809621">
    <property type="component" value="Unassembled WGS sequence"/>
</dbReference>
<dbReference type="PANTHER" id="PTHR30146">
    <property type="entry name" value="LACI-RELATED TRANSCRIPTIONAL REPRESSOR"/>
    <property type="match status" value="1"/>
</dbReference>
<dbReference type="Pfam" id="PF00356">
    <property type="entry name" value="LacI"/>
    <property type="match status" value="1"/>
</dbReference>
<proteinExistence type="predicted"/>
<organism evidence="5 6">
    <name type="scientific">Vibrio ulleungensis</name>
    <dbReference type="NCBI Taxonomy" id="2807619"/>
    <lineage>
        <taxon>Bacteria</taxon>
        <taxon>Pseudomonadati</taxon>
        <taxon>Pseudomonadota</taxon>
        <taxon>Gammaproteobacteria</taxon>
        <taxon>Vibrionales</taxon>
        <taxon>Vibrionaceae</taxon>
        <taxon>Vibrio</taxon>
    </lineage>
</organism>
<reference evidence="5 6" key="1">
    <citation type="submission" date="2021-02" db="EMBL/GenBank/DDBJ databases">
        <authorList>
            <person name="Park J.-S."/>
        </authorList>
    </citation>
    <scope>NUCLEOTIDE SEQUENCE [LARGE SCALE GENOMIC DNA]</scope>
    <source>
        <strain evidence="5 6">188UL20-2</strain>
    </source>
</reference>
<keyword evidence="3" id="KW-0804">Transcription</keyword>
<dbReference type="InterPro" id="IPR000843">
    <property type="entry name" value="HTH_LacI"/>
</dbReference>
<dbReference type="PROSITE" id="PS50932">
    <property type="entry name" value="HTH_LACI_2"/>
    <property type="match status" value="1"/>
</dbReference>
<evidence type="ECO:0000313" key="5">
    <source>
        <dbReference type="EMBL" id="MBM7035475.1"/>
    </source>
</evidence>
<dbReference type="InterPro" id="IPR010982">
    <property type="entry name" value="Lambda_DNA-bd_dom_sf"/>
</dbReference>
<dbReference type="EMBL" id="JAFEUM010000001">
    <property type="protein sequence ID" value="MBM7035475.1"/>
    <property type="molecule type" value="Genomic_DNA"/>
</dbReference>
<keyword evidence="1" id="KW-0805">Transcription regulation</keyword>
<dbReference type="InterPro" id="IPR028082">
    <property type="entry name" value="Peripla_BP_I"/>
</dbReference>
<dbReference type="SMART" id="SM00354">
    <property type="entry name" value="HTH_LACI"/>
    <property type="match status" value="1"/>
</dbReference>